<evidence type="ECO:0000313" key="2">
    <source>
        <dbReference type="Proteomes" id="UP000054099"/>
    </source>
</evidence>
<comment type="caution">
    <text evidence="1">The sequence shown here is derived from an EMBL/GenBank/DDBJ whole genome shotgun (WGS) entry which is preliminary data.</text>
</comment>
<dbReference type="EMBL" id="LNQN01000001">
    <property type="protein sequence ID" value="KSU85865.1"/>
    <property type="molecule type" value="Genomic_DNA"/>
</dbReference>
<protein>
    <submittedName>
        <fullName evidence="1">Uncharacterized protein</fullName>
    </submittedName>
</protein>
<evidence type="ECO:0000313" key="1">
    <source>
        <dbReference type="EMBL" id="KSU85865.1"/>
    </source>
</evidence>
<organism evidence="1 2">
    <name type="scientific">Fictibacillus enclensis</name>
    <dbReference type="NCBI Taxonomy" id="1017270"/>
    <lineage>
        <taxon>Bacteria</taxon>
        <taxon>Bacillati</taxon>
        <taxon>Bacillota</taxon>
        <taxon>Bacilli</taxon>
        <taxon>Bacillales</taxon>
        <taxon>Fictibacillaceae</taxon>
        <taxon>Fictibacillus</taxon>
    </lineage>
</organism>
<keyword evidence="2" id="KW-1185">Reference proteome</keyword>
<gene>
    <name evidence="1" type="ORF">AS030_10380</name>
</gene>
<accession>A0A0V8JG21</accession>
<reference evidence="1 2" key="1">
    <citation type="journal article" date="2014" name="Antonie Van Leeuwenhoek">
        <title>Fictibacillus enclensis sp. nov., isolated from marine sediment.</title>
        <authorList>
            <person name="Dastager S.G."/>
            <person name="Mawlankar R."/>
            <person name="Srinivasan K."/>
            <person name="Tang S.K."/>
            <person name="Lee J.C."/>
            <person name="Ramana V.V."/>
            <person name="Shouche Y.S."/>
        </authorList>
    </citation>
    <scope>NUCLEOTIDE SEQUENCE [LARGE SCALE GENOMIC DNA]</scope>
    <source>
        <strain evidence="1 2">NIO-1003</strain>
    </source>
</reference>
<name>A0A0V8JG21_9BACL</name>
<sequence>MKCKIHRCNCRKIWSVQNRKKKIIAKSILLNGNWMTEVKPDRRLDPKGFVITNYTQDIITDPPMELLMQFKKVTKLIYNKKTVEFNIKSGKFLWFAEDGSCYLLNRMYEM</sequence>
<dbReference type="AlphaFoldDB" id="A0A0V8JG21"/>
<dbReference type="Proteomes" id="UP000054099">
    <property type="component" value="Unassembled WGS sequence"/>
</dbReference>
<proteinExistence type="predicted"/>